<evidence type="ECO:0000256" key="3">
    <source>
        <dbReference type="ARBA" id="ARBA00022553"/>
    </source>
</evidence>
<feature type="domain" description="Response regulatory" evidence="10">
    <location>
        <begin position="3"/>
        <end position="120"/>
    </location>
</feature>
<dbReference type="GO" id="GO:0003700">
    <property type="term" value="F:DNA-binding transcription factor activity"/>
    <property type="evidence" value="ECO:0007669"/>
    <property type="project" value="InterPro"/>
</dbReference>
<dbReference type="Gene3D" id="3.40.50.2300">
    <property type="match status" value="1"/>
</dbReference>
<keyword evidence="4" id="KW-0902">Two-component regulatory system</keyword>
<keyword evidence="3 8" id="KW-0597">Phosphoprotein</keyword>
<dbReference type="SMART" id="SM00448">
    <property type="entry name" value="REC"/>
    <property type="match status" value="1"/>
</dbReference>
<dbReference type="PROSITE" id="PS00041">
    <property type="entry name" value="HTH_ARAC_FAMILY_1"/>
    <property type="match status" value="1"/>
</dbReference>
<dbReference type="SUPFAM" id="SSF52172">
    <property type="entry name" value="CheY-like"/>
    <property type="match status" value="1"/>
</dbReference>
<evidence type="ECO:0000256" key="7">
    <source>
        <dbReference type="ARBA" id="ARBA00023163"/>
    </source>
</evidence>
<dbReference type="InterPro" id="IPR051552">
    <property type="entry name" value="HptR"/>
</dbReference>
<keyword evidence="7" id="KW-0804">Transcription</keyword>
<proteinExistence type="predicted"/>
<evidence type="ECO:0000259" key="9">
    <source>
        <dbReference type="PROSITE" id="PS01124"/>
    </source>
</evidence>
<dbReference type="PANTHER" id="PTHR42713:SF3">
    <property type="entry name" value="TRANSCRIPTIONAL REGULATORY PROTEIN HPTR"/>
    <property type="match status" value="1"/>
</dbReference>
<evidence type="ECO:0000259" key="10">
    <source>
        <dbReference type="PROSITE" id="PS50110"/>
    </source>
</evidence>
<evidence type="ECO:0000256" key="1">
    <source>
        <dbReference type="ARBA" id="ARBA00004496"/>
    </source>
</evidence>
<dbReference type="PRINTS" id="PR00032">
    <property type="entry name" value="HTHARAC"/>
</dbReference>
<accession>A0A6L8VAL9</accession>
<dbReference type="PROSITE" id="PS50110">
    <property type="entry name" value="RESPONSE_REGULATORY"/>
    <property type="match status" value="1"/>
</dbReference>
<dbReference type="InterPro" id="IPR018062">
    <property type="entry name" value="HTH_AraC-typ_CS"/>
</dbReference>
<dbReference type="CDD" id="cd17536">
    <property type="entry name" value="REC_YesN-like"/>
    <property type="match status" value="1"/>
</dbReference>
<keyword evidence="2" id="KW-0963">Cytoplasm</keyword>
<dbReference type="GO" id="GO:0005737">
    <property type="term" value="C:cytoplasm"/>
    <property type="evidence" value="ECO:0007669"/>
    <property type="project" value="UniProtKB-SubCell"/>
</dbReference>
<feature type="domain" description="HTH araC/xylS-type" evidence="9">
    <location>
        <begin position="144"/>
        <end position="242"/>
    </location>
</feature>
<comment type="caution">
    <text evidence="11">The sequence shown here is derived from an EMBL/GenBank/DDBJ whole genome shotgun (WGS) entry which is preliminary data.</text>
</comment>
<evidence type="ECO:0000256" key="5">
    <source>
        <dbReference type="ARBA" id="ARBA00023015"/>
    </source>
</evidence>
<dbReference type="Pfam" id="PF12833">
    <property type="entry name" value="HTH_18"/>
    <property type="match status" value="1"/>
</dbReference>
<gene>
    <name evidence="11" type="ORF">GQF01_29530</name>
</gene>
<dbReference type="PANTHER" id="PTHR42713">
    <property type="entry name" value="HISTIDINE KINASE-RELATED"/>
    <property type="match status" value="1"/>
</dbReference>
<evidence type="ECO:0000256" key="6">
    <source>
        <dbReference type="ARBA" id="ARBA00023125"/>
    </source>
</evidence>
<protein>
    <submittedName>
        <fullName evidence="11">Response regulator</fullName>
    </submittedName>
</protein>
<dbReference type="SUPFAM" id="SSF46689">
    <property type="entry name" value="Homeodomain-like"/>
    <property type="match status" value="2"/>
</dbReference>
<dbReference type="InterPro" id="IPR018060">
    <property type="entry name" value="HTH_AraC"/>
</dbReference>
<dbReference type="InterPro" id="IPR020449">
    <property type="entry name" value="Tscrpt_reg_AraC-type_HTH"/>
</dbReference>
<dbReference type="InterPro" id="IPR011006">
    <property type="entry name" value="CheY-like_superfamily"/>
</dbReference>
<evidence type="ECO:0000256" key="8">
    <source>
        <dbReference type="PROSITE-ProRule" id="PRU00169"/>
    </source>
</evidence>
<reference evidence="11 12" key="1">
    <citation type="submission" date="2019-12" db="EMBL/GenBank/DDBJ databases">
        <title>Paenibacillus sp. nov. sp. isolated from soil.</title>
        <authorList>
            <person name="Kim J."/>
            <person name="Jeong S.E."/>
            <person name="Jung H.S."/>
            <person name="Jeon C.O."/>
        </authorList>
    </citation>
    <scope>NUCLEOTIDE SEQUENCE [LARGE SCALE GENOMIC DNA]</scope>
    <source>
        <strain evidence="11 12">5J-6</strain>
    </source>
</reference>
<keyword evidence="5" id="KW-0805">Transcription regulation</keyword>
<organism evidence="11 12">
    <name type="scientific">Paenibacillus silvestris</name>
    <dbReference type="NCBI Taxonomy" id="2606219"/>
    <lineage>
        <taxon>Bacteria</taxon>
        <taxon>Bacillati</taxon>
        <taxon>Bacillota</taxon>
        <taxon>Bacilli</taxon>
        <taxon>Bacillales</taxon>
        <taxon>Paenibacillaceae</taxon>
        <taxon>Paenibacillus</taxon>
    </lineage>
</organism>
<dbReference type="Proteomes" id="UP000481087">
    <property type="component" value="Unassembled WGS sequence"/>
</dbReference>
<dbReference type="SMART" id="SM00342">
    <property type="entry name" value="HTH_ARAC"/>
    <property type="match status" value="1"/>
</dbReference>
<dbReference type="EMBL" id="WTUZ01000039">
    <property type="protein sequence ID" value="MZQ86250.1"/>
    <property type="molecule type" value="Genomic_DNA"/>
</dbReference>
<dbReference type="GO" id="GO:0000160">
    <property type="term" value="P:phosphorelay signal transduction system"/>
    <property type="evidence" value="ECO:0007669"/>
    <property type="project" value="UniProtKB-KW"/>
</dbReference>
<dbReference type="InterPro" id="IPR009057">
    <property type="entry name" value="Homeodomain-like_sf"/>
</dbReference>
<sequence length="245" mass="28261">MFSMLIIEDDDIIRRGIVKIVSKMDLPITTIEEASNGLEALEKIRQMVPDLIITDIMMPFLDGLKLLKQIREWELPSRTIIISGFDQFSYAQEAIAYGVGAYLLKPVKKDKLYQVLHKFIQGLTKESTHHKTASDGSQFGHDVGFITRYLEEHYAEDIDLNKAASLVFMNSTYFSSLFKKMTGVSFIHYLQKIRVEESKKLLSNHQLKIYEVAVKVGFSDEKYFFRVFKNTTGLTPNEFRLLKTK</sequence>
<dbReference type="AlphaFoldDB" id="A0A6L8VAL9"/>
<name>A0A6L8VAL9_9BACL</name>
<evidence type="ECO:0000256" key="4">
    <source>
        <dbReference type="ARBA" id="ARBA00023012"/>
    </source>
</evidence>
<evidence type="ECO:0000256" key="2">
    <source>
        <dbReference type="ARBA" id="ARBA00022490"/>
    </source>
</evidence>
<keyword evidence="6" id="KW-0238">DNA-binding</keyword>
<dbReference type="Gene3D" id="1.10.10.60">
    <property type="entry name" value="Homeodomain-like"/>
    <property type="match status" value="2"/>
</dbReference>
<feature type="modified residue" description="4-aspartylphosphate" evidence="8">
    <location>
        <position position="55"/>
    </location>
</feature>
<evidence type="ECO:0000313" key="11">
    <source>
        <dbReference type="EMBL" id="MZQ86250.1"/>
    </source>
</evidence>
<dbReference type="GO" id="GO:0043565">
    <property type="term" value="F:sequence-specific DNA binding"/>
    <property type="evidence" value="ECO:0007669"/>
    <property type="project" value="InterPro"/>
</dbReference>
<dbReference type="Pfam" id="PF00072">
    <property type="entry name" value="Response_reg"/>
    <property type="match status" value="1"/>
</dbReference>
<keyword evidence="12" id="KW-1185">Reference proteome</keyword>
<dbReference type="PROSITE" id="PS01124">
    <property type="entry name" value="HTH_ARAC_FAMILY_2"/>
    <property type="match status" value="1"/>
</dbReference>
<dbReference type="InterPro" id="IPR001789">
    <property type="entry name" value="Sig_transdc_resp-reg_receiver"/>
</dbReference>
<evidence type="ECO:0000313" key="12">
    <source>
        <dbReference type="Proteomes" id="UP000481087"/>
    </source>
</evidence>
<comment type="subcellular location">
    <subcellularLocation>
        <location evidence="1">Cytoplasm</location>
    </subcellularLocation>
</comment>